<organism evidence="1 2">
    <name type="scientific">Clostridium collagenovorans DSM 3089</name>
    <dbReference type="NCBI Taxonomy" id="1121306"/>
    <lineage>
        <taxon>Bacteria</taxon>
        <taxon>Bacillati</taxon>
        <taxon>Bacillota</taxon>
        <taxon>Clostridia</taxon>
        <taxon>Eubacteriales</taxon>
        <taxon>Clostridiaceae</taxon>
        <taxon>Clostridium</taxon>
    </lineage>
</organism>
<dbReference type="AlphaFoldDB" id="A0A1M5S1Y4"/>
<evidence type="ECO:0000313" key="1">
    <source>
        <dbReference type="EMBL" id="SHH32486.1"/>
    </source>
</evidence>
<accession>A0A1M5S1Y4</accession>
<gene>
    <name evidence="1" type="ORF">SAMN02745196_00011</name>
</gene>
<evidence type="ECO:0000313" key="2">
    <source>
        <dbReference type="Proteomes" id="UP000184526"/>
    </source>
</evidence>
<sequence length="301" mass="35471">MYYEQARNFIYKNARPLDIARWKYMFDNGSKEDILIALTAYQNEDGGFGNALESDCWNPNSSPVQTWVATEIIKEINLNDKNHPIIQGILNYLWSGKDFDGHTWSNTVVTNNDYPHAPWWSFETSQEISYNPTACFIGFILKFAEKNSELFEVACTLAKEAYSYFKTHFPMESMHTVSCFVELYEYIKESSINELLDIEEFNILLHKQIQHVITYDTSKWTVDYVCKPSLFIRAKTSDFYIQNKEICDYECEFILNTQESDGTWGITWSWTDYPEQWNISKNWWKSDLIIKNISYIKAIRS</sequence>
<reference evidence="1 2" key="1">
    <citation type="submission" date="2016-11" db="EMBL/GenBank/DDBJ databases">
        <authorList>
            <person name="Jaros S."/>
            <person name="Januszkiewicz K."/>
            <person name="Wedrychowicz H."/>
        </authorList>
    </citation>
    <scope>NUCLEOTIDE SEQUENCE [LARGE SCALE GENOMIC DNA]</scope>
    <source>
        <strain evidence="1 2">DSM 3089</strain>
    </source>
</reference>
<dbReference type="STRING" id="1121306.SAMN02745196_00011"/>
<dbReference type="SUPFAM" id="SSF48239">
    <property type="entry name" value="Terpenoid cyclases/Protein prenyltransferases"/>
    <property type="match status" value="1"/>
</dbReference>
<proteinExistence type="predicted"/>
<dbReference type="OrthoDB" id="3286086at2"/>
<dbReference type="EMBL" id="FQXP01000003">
    <property type="protein sequence ID" value="SHH32486.1"/>
    <property type="molecule type" value="Genomic_DNA"/>
</dbReference>
<protein>
    <recommendedName>
        <fullName evidence="3">Prenyltransferase and squalene oxidase repeat-containing protein</fullName>
    </recommendedName>
</protein>
<name>A0A1M5S1Y4_9CLOT</name>
<keyword evidence="2" id="KW-1185">Reference proteome</keyword>
<dbReference type="RefSeq" id="WP_072828698.1">
    <property type="nucleotide sequence ID" value="NZ_FQXP01000003.1"/>
</dbReference>
<dbReference type="Proteomes" id="UP000184526">
    <property type="component" value="Unassembled WGS sequence"/>
</dbReference>
<dbReference type="InterPro" id="IPR008930">
    <property type="entry name" value="Terpenoid_cyclase/PrenylTrfase"/>
</dbReference>
<evidence type="ECO:0008006" key="3">
    <source>
        <dbReference type="Google" id="ProtNLM"/>
    </source>
</evidence>